<gene>
    <name evidence="1" type="ORF">M3M28_02300</name>
</gene>
<accession>A0ABY4MY11</accession>
<protein>
    <recommendedName>
        <fullName evidence="2">4'-phosphopantetheinyl transferase</fullName>
    </recommendedName>
</protein>
<dbReference type="InterPro" id="IPR037143">
    <property type="entry name" value="4-PPantetheinyl_Trfase_dom_sf"/>
</dbReference>
<dbReference type="SUPFAM" id="SSF56214">
    <property type="entry name" value="4'-phosphopantetheinyl transferase"/>
    <property type="match status" value="1"/>
</dbReference>
<name>A0ABY4MY11_9MICO</name>
<reference evidence="1" key="1">
    <citation type="submission" date="2022-05" db="EMBL/GenBank/DDBJ databases">
        <title>Complete genome sequence of toluene-degrading Gulosibacter sediminis strain ACHW.36C.</title>
        <authorList>
            <person name="Wai A.C."/>
            <person name="Lai G.K."/>
            <person name="Griffin S.D."/>
            <person name="Leung F.C."/>
        </authorList>
    </citation>
    <scope>NUCLEOTIDE SEQUENCE [LARGE SCALE GENOMIC DNA]</scope>
    <source>
        <strain evidence="1">ACHW.36C</strain>
    </source>
</reference>
<evidence type="ECO:0008006" key="2">
    <source>
        <dbReference type="Google" id="ProtNLM"/>
    </source>
</evidence>
<sequence length="187" mass="19733">METQQLETPGGARLAWARPAVASRREVARGVLRELLVPEFGDVAFEQECAVCGSREHGPLRVVTPAGASVARVSVSVSYAGPVAVVAVAPLGVTEFGIDAETDSPRTRAAIAEALPDSPEPSIQTWTALEAVAKARGIGLRGDWQRADARGFTVEHVTLPVGPGRPDADRWPIVVALAARTRDATPR</sequence>
<dbReference type="EMBL" id="CP097160">
    <property type="protein sequence ID" value="UQN15320.1"/>
    <property type="molecule type" value="Genomic_DNA"/>
</dbReference>
<evidence type="ECO:0000313" key="1">
    <source>
        <dbReference type="EMBL" id="UQN15320.1"/>
    </source>
</evidence>
<proteinExistence type="predicted"/>
<organism evidence="1">
    <name type="scientific">Gulosibacter sediminis</name>
    <dbReference type="NCBI Taxonomy" id="1729695"/>
    <lineage>
        <taxon>Bacteria</taxon>
        <taxon>Bacillati</taxon>
        <taxon>Actinomycetota</taxon>
        <taxon>Actinomycetes</taxon>
        <taxon>Micrococcales</taxon>
        <taxon>Microbacteriaceae</taxon>
        <taxon>Gulosibacter</taxon>
    </lineage>
</organism>